<dbReference type="GeneID" id="39866622"/>
<dbReference type="InterPro" id="IPR029063">
    <property type="entry name" value="SAM-dependent_MTases_sf"/>
</dbReference>
<protein>
    <submittedName>
        <fullName evidence="5 6">DNA (Cytosine-5)-methyltransferase, putative</fullName>
        <ecNumber evidence="6">2.1.1.37</ecNumber>
    </submittedName>
</protein>
<dbReference type="OMA" id="GNIYWNM"/>
<dbReference type="GO" id="GO:0003886">
    <property type="term" value="F:DNA (cytosine-5-)-methyltransferase activity"/>
    <property type="evidence" value="ECO:0007669"/>
    <property type="project" value="UniProtKB-EC"/>
</dbReference>
<dbReference type="VEuPathDB" id="PlasmoDB:PmUG01_02021900"/>
<evidence type="ECO:0000256" key="4">
    <source>
        <dbReference type="SAM" id="MobiDB-lite"/>
    </source>
</evidence>
<evidence type="ECO:0000313" key="6">
    <source>
        <dbReference type="EMBL" id="SBT87173.1"/>
    </source>
</evidence>
<keyword evidence="3" id="KW-0949">S-adenosyl-L-methionine</keyword>
<gene>
    <name evidence="6" type="primary">DNMT</name>
    <name evidence="5" type="ORF">PMALA_001630</name>
    <name evidence="6" type="ORF">PMUG01_02021900</name>
</gene>
<evidence type="ECO:0000313" key="7">
    <source>
        <dbReference type="Proteomes" id="UP000078597"/>
    </source>
</evidence>
<dbReference type="GO" id="GO:0005634">
    <property type="term" value="C:nucleus"/>
    <property type="evidence" value="ECO:0007669"/>
    <property type="project" value="TreeGrafter"/>
</dbReference>
<evidence type="ECO:0000313" key="8">
    <source>
        <dbReference type="Proteomes" id="UP000219813"/>
    </source>
</evidence>
<evidence type="ECO:0000256" key="1">
    <source>
        <dbReference type="ARBA" id="ARBA00022603"/>
    </source>
</evidence>
<dbReference type="PANTHER" id="PTHR46098:SF1">
    <property type="entry name" value="TRNA (CYTOSINE(38)-C(5))-METHYLTRANSFERASE"/>
    <property type="match status" value="1"/>
</dbReference>
<evidence type="ECO:0000313" key="5">
    <source>
        <dbReference type="EMBL" id="SBS81755.1"/>
    </source>
</evidence>
<dbReference type="OrthoDB" id="414133at2759"/>
<dbReference type="Gene3D" id="3.90.120.10">
    <property type="entry name" value="DNA Methylase, subunit A, domain 2"/>
    <property type="match status" value="2"/>
</dbReference>
<dbReference type="InterPro" id="IPR050750">
    <property type="entry name" value="C5-MTase"/>
</dbReference>
<proteinExistence type="predicted"/>
<accession>A0A1A8VQ22</accession>
<dbReference type="Gene3D" id="3.40.50.150">
    <property type="entry name" value="Vaccinia Virus protein VP39"/>
    <property type="match status" value="2"/>
</dbReference>
<reference evidence="7" key="2">
    <citation type="submission" date="2016-05" db="EMBL/GenBank/DDBJ databases">
        <authorList>
            <person name="Naeem Raeece"/>
        </authorList>
    </citation>
    <scope>NUCLEOTIDE SEQUENCE [LARGE SCALE GENOMIC DNA]</scope>
</reference>
<evidence type="ECO:0000256" key="3">
    <source>
        <dbReference type="ARBA" id="ARBA00022691"/>
    </source>
</evidence>
<keyword evidence="1 5" id="KW-0489">Methyltransferase</keyword>
<dbReference type="InterPro" id="IPR001525">
    <property type="entry name" value="C5_MeTfrase"/>
</dbReference>
<feature type="region of interest" description="Disordered" evidence="4">
    <location>
        <begin position="188"/>
        <end position="237"/>
    </location>
</feature>
<dbReference type="Pfam" id="PF00145">
    <property type="entry name" value="DNA_methylase"/>
    <property type="match status" value="1"/>
</dbReference>
<organism evidence="5 7">
    <name type="scientific">Plasmodium malariae</name>
    <dbReference type="NCBI Taxonomy" id="5858"/>
    <lineage>
        <taxon>Eukaryota</taxon>
        <taxon>Sar</taxon>
        <taxon>Alveolata</taxon>
        <taxon>Apicomplexa</taxon>
        <taxon>Aconoidasida</taxon>
        <taxon>Haemosporida</taxon>
        <taxon>Plasmodiidae</taxon>
        <taxon>Plasmodium</taxon>
        <taxon>Plasmodium (Plasmodium)</taxon>
    </lineage>
</organism>
<dbReference type="PANTHER" id="PTHR46098">
    <property type="entry name" value="TRNA (CYTOSINE(38)-C(5))-METHYLTRANSFERASE"/>
    <property type="match status" value="1"/>
</dbReference>
<keyword evidence="8" id="KW-1185">Reference proteome</keyword>
<reference evidence="5" key="1">
    <citation type="submission" date="2016-05" db="EMBL/GenBank/DDBJ databases">
        <authorList>
            <person name="Lavstsen T."/>
            <person name="Jespersen J.S."/>
        </authorList>
    </citation>
    <scope>NUCLEOTIDE SEQUENCE [LARGE SCALE GENOMIC DNA]</scope>
</reference>
<dbReference type="Proteomes" id="UP000219813">
    <property type="component" value="Chromosome 2"/>
</dbReference>
<sequence length="783" mass="92044">MEKIKVLELYSGIGGLHFSLLQALINYVDNSGEDCNRGREVVQINDIKDIFHFISLDISPIANQTYYHNFKDSSIYLTSKKDINKFLKNVKSKSINKMYKKAGDSFISYEENKDTNNANNSGERDHLSANYIIQTDINNLSAPFFEYHKFTFLLISNPCQPYTRQNKKCKEINLKELCHKYNSTKGECPNVEKQKNKNNNENKKSHTNEHEKGHTNEHEKGHTNEHENDHENTFIPGDTIDNNEMSKFCESLTRNDKCSCKDNIDIAAVNNNPYSHTKFVSNKINYDHTDDTYKNYMSYEKAVTRGENFNINELNINIVDYLDIEKDKRTHSFIHICNLLKDINVENLPEYIFIENVKNFEISYSFLYFINSIKRNYFFQTYLLSPLQFGIPNERLRFYCICKKKPNLNKQTPNKTFENSISALLYSNSLIPKNYISFKNMENLRKNEKKGIFYTPSLMTFIDTNDKFPLICNKSKDINMFNKHLNEFQIKKDIFHKFSSYCFDIIDINKNGNICCFNSYEYYTEKNELIKSIAIDNNKKEEINSKKLHAMCFTSNYGRYINGSGSILYISRNKEKQDIKKSFSSNIRISNLSKENYSSGISDQNVTYTDDEVRGKKKNKKKEMKKYENKVRYFTPTEISRLMGYKMHTNENNLKENGLDKKKKNTYGNIYWNLDHVNHKCSYTINVHYCDVCNISSCLLNSGLHLTVQTCTNGEQSTYQRVDQDDKKEERDTKREKKICMCHHFEFPEFLTNRQRYKLIGNSVNVTVISLIFQMHNIFEHIL</sequence>
<dbReference type="KEGG" id="pmal:PMUG01_02021900"/>
<feature type="compositionally biased region" description="Basic and acidic residues" evidence="4">
    <location>
        <begin position="190"/>
        <end position="232"/>
    </location>
</feature>
<dbReference type="EMBL" id="FLQW01000084">
    <property type="protein sequence ID" value="SBS81755.1"/>
    <property type="molecule type" value="Genomic_DNA"/>
</dbReference>
<evidence type="ECO:0000256" key="2">
    <source>
        <dbReference type="ARBA" id="ARBA00022679"/>
    </source>
</evidence>
<dbReference type="Proteomes" id="UP000078597">
    <property type="component" value="Unassembled WGS sequence"/>
</dbReference>
<dbReference type="AlphaFoldDB" id="A0A1A8VQ22"/>
<dbReference type="EMBL" id="LT594623">
    <property type="protein sequence ID" value="SBT87173.1"/>
    <property type="molecule type" value="Genomic_DNA"/>
</dbReference>
<dbReference type="SUPFAM" id="SSF53335">
    <property type="entry name" value="S-adenosyl-L-methionine-dependent methyltransferases"/>
    <property type="match status" value="2"/>
</dbReference>
<dbReference type="GO" id="GO:0032259">
    <property type="term" value="P:methylation"/>
    <property type="evidence" value="ECO:0007669"/>
    <property type="project" value="UniProtKB-KW"/>
</dbReference>
<keyword evidence="2 5" id="KW-0808">Transferase</keyword>
<dbReference type="EC" id="2.1.1.37" evidence="6"/>
<dbReference type="RefSeq" id="XP_028860231.1">
    <property type="nucleotide sequence ID" value="XM_029008698.1"/>
</dbReference>
<name>A0A1A8VQ22_PLAMA</name>
<reference evidence="6 8" key="3">
    <citation type="submission" date="2016-06" db="EMBL/GenBank/DDBJ databases">
        <authorList>
            <consortium name="Pathogen Informatics"/>
        </authorList>
    </citation>
    <scope>NUCLEOTIDE SEQUENCE [LARGE SCALE GENOMIC DNA]</scope>
</reference>